<dbReference type="InterPro" id="IPR028457">
    <property type="entry name" value="ABI"/>
</dbReference>
<sequence length="234" mass="26942">MRFDKSLRELREIRSQLHKAAEYCETTFSKSKEKSDVLKNTKEYISRTMVTVVDHLGNVSANLDALISHANAFSQADLRIQCLQQRLERCEEYARKLALAQVQWNDKSLRFHSRYLSATVAVAPPLERSSSKKVVRDGESKIQDKHVSETHEDLPLFIYNHTSPFQNLKPTKNTTTLNNPVNLAMVAPVKDGLSFLTKVPNPTFHFQNTQKIVRHKRSLRSSHISWLLRRSNSK</sequence>
<dbReference type="AlphaFoldDB" id="A0AAN9SJB2"/>
<comment type="similarity">
    <text evidence="1">Belongs to the ABI family.</text>
</comment>
<evidence type="ECO:0008006" key="5">
    <source>
        <dbReference type="Google" id="ProtNLM"/>
    </source>
</evidence>
<dbReference type="Gene3D" id="6.10.140.1620">
    <property type="match status" value="1"/>
</dbReference>
<keyword evidence="4" id="KW-1185">Reference proteome</keyword>
<comment type="caution">
    <text evidence="3">The sequence shown here is derived from an EMBL/GenBank/DDBJ whole genome shotgun (WGS) entry which is preliminary data.</text>
</comment>
<name>A0AAN9SJB2_PSOTE</name>
<comment type="function">
    <text evidence="2">Involved in regulation of actin and microtubule organization. Part of a WAVE complex that activates the Arp2/3 complex.</text>
</comment>
<accession>A0AAN9SJB2</accession>
<protein>
    <recommendedName>
        <fullName evidence="5">Protein ABIL5</fullName>
    </recommendedName>
</protein>
<dbReference type="EMBL" id="JAYMYS010000003">
    <property type="protein sequence ID" value="KAK7398954.1"/>
    <property type="molecule type" value="Genomic_DNA"/>
</dbReference>
<reference evidence="3 4" key="1">
    <citation type="submission" date="2024-01" db="EMBL/GenBank/DDBJ databases">
        <title>The genomes of 5 underutilized Papilionoideae crops provide insights into root nodulation and disease resistanc.</title>
        <authorList>
            <person name="Jiang F."/>
        </authorList>
    </citation>
    <scope>NUCLEOTIDE SEQUENCE [LARGE SCALE GENOMIC DNA]</scope>
    <source>
        <strain evidence="3">DUOXIRENSHENG_FW03</strain>
        <tissue evidence="3">Leaves</tissue>
    </source>
</reference>
<proteinExistence type="inferred from homology"/>
<evidence type="ECO:0000256" key="2">
    <source>
        <dbReference type="ARBA" id="ARBA00025223"/>
    </source>
</evidence>
<dbReference type="PANTHER" id="PTHR10460">
    <property type="entry name" value="ABL INTERACTOR FAMILY MEMBER"/>
    <property type="match status" value="1"/>
</dbReference>
<gene>
    <name evidence="3" type="ORF">VNO78_10128</name>
</gene>
<evidence type="ECO:0000256" key="1">
    <source>
        <dbReference type="ARBA" id="ARBA00010020"/>
    </source>
</evidence>
<evidence type="ECO:0000313" key="4">
    <source>
        <dbReference type="Proteomes" id="UP001386955"/>
    </source>
</evidence>
<dbReference type="PANTHER" id="PTHR10460:SF11">
    <property type="entry name" value="PROTEIN ABIL5-RELATED"/>
    <property type="match status" value="1"/>
</dbReference>
<organism evidence="3 4">
    <name type="scientific">Psophocarpus tetragonolobus</name>
    <name type="common">Winged bean</name>
    <name type="synonym">Dolichos tetragonolobus</name>
    <dbReference type="NCBI Taxonomy" id="3891"/>
    <lineage>
        <taxon>Eukaryota</taxon>
        <taxon>Viridiplantae</taxon>
        <taxon>Streptophyta</taxon>
        <taxon>Embryophyta</taxon>
        <taxon>Tracheophyta</taxon>
        <taxon>Spermatophyta</taxon>
        <taxon>Magnoliopsida</taxon>
        <taxon>eudicotyledons</taxon>
        <taxon>Gunneridae</taxon>
        <taxon>Pentapetalae</taxon>
        <taxon>rosids</taxon>
        <taxon>fabids</taxon>
        <taxon>Fabales</taxon>
        <taxon>Fabaceae</taxon>
        <taxon>Papilionoideae</taxon>
        <taxon>50 kb inversion clade</taxon>
        <taxon>NPAAA clade</taxon>
        <taxon>indigoferoid/millettioid clade</taxon>
        <taxon>Phaseoleae</taxon>
        <taxon>Psophocarpus</taxon>
    </lineage>
</organism>
<evidence type="ECO:0000313" key="3">
    <source>
        <dbReference type="EMBL" id="KAK7398954.1"/>
    </source>
</evidence>
<dbReference type="Proteomes" id="UP001386955">
    <property type="component" value="Unassembled WGS sequence"/>
</dbReference>